<dbReference type="InterPro" id="IPR036779">
    <property type="entry name" value="LysM_dom_sf"/>
</dbReference>
<protein>
    <submittedName>
        <fullName evidence="4">LysM peptidoglycan-binding domain-containing protein</fullName>
    </submittedName>
</protein>
<feature type="domain" description="LysM" evidence="3">
    <location>
        <begin position="72"/>
        <end position="121"/>
    </location>
</feature>
<evidence type="ECO:0000256" key="2">
    <source>
        <dbReference type="SAM" id="SignalP"/>
    </source>
</evidence>
<dbReference type="PANTHER" id="PTHR34700:SF4">
    <property type="entry name" value="PHAGE-LIKE ELEMENT PBSX PROTEIN XKDP"/>
    <property type="match status" value="1"/>
</dbReference>
<evidence type="ECO:0000313" key="5">
    <source>
        <dbReference type="Proteomes" id="UP001221189"/>
    </source>
</evidence>
<accession>A0ABT5KJW2</accession>
<reference evidence="4 5" key="1">
    <citation type="submission" date="2022-10" db="EMBL/GenBank/DDBJ databases">
        <title>Paucibacter sp. hw1 Genome sequencing.</title>
        <authorList>
            <person name="Park S."/>
        </authorList>
    </citation>
    <scope>NUCLEOTIDE SEQUENCE [LARGE SCALE GENOMIC DNA]</scope>
    <source>
        <strain evidence="5">hw1</strain>
    </source>
</reference>
<feature type="chain" id="PRO_5046350887" evidence="2">
    <location>
        <begin position="36"/>
        <end position="403"/>
    </location>
</feature>
<dbReference type="SMART" id="SM00257">
    <property type="entry name" value="LysM"/>
    <property type="match status" value="1"/>
</dbReference>
<name>A0ABT5KJW2_9BURK</name>
<comment type="caution">
    <text evidence="4">The sequence shown here is derived from an EMBL/GenBank/DDBJ whole genome shotgun (WGS) entry which is preliminary data.</text>
</comment>
<gene>
    <name evidence="4" type="ORF">PRZ03_21765</name>
</gene>
<dbReference type="PANTHER" id="PTHR34700">
    <property type="entry name" value="POTASSIUM BINDING PROTEIN KBP"/>
    <property type="match status" value="1"/>
</dbReference>
<dbReference type="PROSITE" id="PS51318">
    <property type="entry name" value="TAT"/>
    <property type="match status" value="1"/>
</dbReference>
<dbReference type="InterPro" id="IPR006311">
    <property type="entry name" value="TAT_signal"/>
</dbReference>
<sequence>MPFCENTNIPRRTMLGLSLRAAGICLLSATGAAPAAWAQTASLPITDQQRATAERVAQAGVALSELAPNAPDSHTVKRGDTLWDISKLFLSDPWRWPELWGMNREQINNPHLIYPGQTLMLVKMDGRAQLQMAQQRAGAQGGEADQSGKLSPRVRSSDFDGNAITAIPLNLIEPFLNDAVVFDTDELASAPRIVATPEGRVLLSRGDLAYARGDLSQATDYRVFRNTRPLLDPSTQEVLGFEAPYLGTAELKQGEQSTELPDGKAVIVPATLVIKAVRQEIGVGDRLSPVPQRSFTRYVPHSPSAPISGQIVSIYGDGLNAGQNQIVALNRGRRDGIERGHVLALWQSGRSMVDSTSDKREVIRLPDERHGVLFVFQVYERVSYALIISVRAPVRAGDRFSQP</sequence>
<dbReference type="Pfam" id="PF01476">
    <property type="entry name" value="LysM"/>
    <property type="match status" value="1"/>
</dbReference>
<proteinExistence type="predicted"/>
<organism evidence="4 5">
    <name type="scientific">Roseateles albus</name>
    <dbReference type="NCBI Taxonomy" id="2987525"/>
    <lineage>
        <taxon>Bacteria</taxon>
        <taxon>Pseudomonadati</taxon>
        <taxon>Pseudomonadota</taxon>
        <taxon>Betaproteobacteria</taxon>
        <taxon>Burkholderiales</taxon>
        <taxon>Sphaerotilaceae</taxon>
        <taxon>Roseateles</taxon>
    </lineage>
</organism>
<keyword evidence="5" id="KW-1185">Reference proteome</keyword>
<feature type="signal peptide" evidence="2">
    <location>
        <begin position="1"/>
        <end position="35"/>
    </location>
</feature>
<dbReference type="Proteomes" id="UP001221189">
    <property type="component" value="Unassembled WGS sequence"/>
</dbReference>
<dbReference type="InterPro" id="IPR018392">
    <property type="entry name" value="LysM"/>
</dbReference>
<feature type="region of interest" description="Disordered" evidence="1">
    <location>
        <begin position="132"/>
        <end position="155"/>
    </location>
</feature>
<dbReference type="CDD" id="cd00118">
    <property type="entry name" value="LysM"/>
    <property type="match status" value="1"/>
</dbReference>
<dbReference type="PROSITE" id="PS51782">
    <property type="entry name" value="LYSM"/>
    <property type="match status" value="1"/>
</dbReference>
<evidence type="ECO:0000256" key="1">
    <source>
        <dbReference type="SAM" id="MobiDB-lite"/>
    </source>
</evidence>
<dbReference type="SUPFAM" id="SSF54106">
    <property type="entry name" value="LysM domain"/>
    <property type="match status" value="1"/>
</dbReference>
<feature type="compositionally biased region" description="Low complexity" evidence="1">
    <location>
        <begin position="132"/>
        <end position="144"/>
    </location>
</feature>
<evidence type="ECO:0000313" key="4">
    <source>
        <dbReference type="EMBL" id="MDC8774198.1"/>
    </source>
</evidence>
<dbReference type="Gene3D" id="3.10.350.10">
    <property type="entry name" value="LysM domain"/>
    <property type="match status" value="1"/>
</dbReference>
<dbReference type="EMBL" id="JAQQXT010000018">
    <property type="protein sequence ID" value="MDC8774198.1"/>
    <property type="molecule type" value="Genomic_DNA"/>
</dbReference>
<evidence type="ECO:0000259" key="3">
    <source>
        <dbReference type="PROSITE" id="PS51782"/>
    </source>
</evidence>
<dbReference type="InterPro" id="IPR052196">
    <property type="entry name" value="Bact_Kbp"/>
</dbReference>
<keyword evidence="2" id="KW-0732">Signal</keyword>